<proteinExistence type="predicted"/>
<sequence length="96" mass="10665">GQENVRVAIGFGVEKRVLRDHQLGLLQCLDHRRSIGDAGHRVGADDPAGLDVPVTHLFEQVDGATPECLIQTAARNRPQVFDKTAIRLNQYRPLTR</sequence>
<gene>
    <name evidence="1" type="ORF">Tci_926835</name>
</gene>
<feature type="non-terminal residue" evidence="1">
    <location>
        <position position="1"/>
    </location>
</feature>
<organism evidence="1">
    <name type="scientific">Tanacetum cinerariifolium</name>
    <name type="common">Dalmatian daisy</name>
    <name type="synonym">Chrysanthemum cinerariifolium</name>
    <dbReference type="NCBI Taxonomy" id="118510"/>
    <lineage>
        <taxon>Eukaryota</taxon>
        <taxon>Viridiplantae</taxon>
        <taxon>Streptophyta</taxon>
        <taxon>Embryophyta</taxon>
        <taxon>Tracheophyta</taxon>
        <taxon>Spermatophyta</taxon>
        <taxon>Magnoliopsida</taxon>
        <taxon>eudicotyledons</taxon>
        <taxon>Gunneridae</taxon>
        <taxon>Pentapetalae</taxon>
        <taxon>asterids</taxon>
        <taxon>campanulids</taxon>
        <taxon>Asterales</taxon>
        <taxon>Asteraceae</taxon>
        <taxon>Asteroideae</taxon>
        <taxon>Anthemideae</taxon>
        <taxon>Anthemidinae</taxon>
        <taxon>Tanacetum</taxon>
    </lineage>
</organism>
<dbReference type="AlphaFoldDB" id="A0A699XAK1"/>
<reference evidence="1" key="1">
    <citation type="journal article" date="2019" name="Sci. Rep.">
        <title>Draft genome of Tanacetum cinerariifolium, the natural source of mosquito coil.</title>
        <authorList>
            <person name="Yamashiro T."/>
            <person name="Shiraishi A."/>
            <person name="Satake H."/>
            <person name="Nakayama K."/>
        </authorList>
    </citation>
    <scope>NUCLEOTIDE SEQUENCE</scope>
</reference>
<dbReference type="EMBL" id="BKCJ011811248">
    <property type="protein sequence ID" value="GFD54866.1"/>
    <property type="molecule type" value="Genomic_DNA"/>
</dbReference>
<feature type="non-terminal residue" evidence="1">
    <location>
        <position position="96"/>
    </location>
</feature>
<comment type="caution">
    <text evidence="1">The sequence shown here is derived from an EMBL/GenBank/DDBJ whole genome shotgun (WGS) entry which is preliminary data.</text>
</comment>
<evidence type="ECO:0000313" key="1">
    <source>
        <dbReference type="EMBL" id="GFD54866.1"/>
    </source>
</evidence>
<protein>
    <submittedName>
        <fullName evidence="1">Uncharacterized protein</fullName>
    </submittedName>
</protein>
<name>A0A699XAK1_TANCI</name>
<accession>A0A699XAK1</accession>